<dbReference type="STRING" id="225164.V4B1V5"/>
<feature type="non-terminal residue" evidence="7">
    <location>
        <position position="1"/>
    </location>
</feature>
<accession>V4B1V5</accession>
<evidence type="ECO:0000256" key="5">
    <source>
        <dbReference type="ARBA" id="ARBA00023242"/>
    </source>
</evidence>
<feature type="domain" description="Macro" evidence="6">
    <location>
        <begin position="1"/>
        <end position="158"/>
    </location>
</feature>
<dbReference type="PANTHER" id="PTHR14453:SF70">
    <property type="entry name" value="PROTEIN MONO-ADP-RIBOSYLTRANSFERASE PARP9"/>
    <property type="match status" value="1"/>
</dbReference>
<dbReference type="PANTHER" id="PTHR14453">
    <property type="entry name" value="PARP/ZINC FINGER CCCH TYPE DOMAIN CONTAINING PROTEIN"/>
    <property type="match status" value="1"/>
</dbReference>
<dbReference type="OrthoDB" id="6133115at2759"/>
<dbReference type="GO" id="GO:0003714">
    <property type="term" value="F:transcription corepressor activity"/>
    <property type="evidence" value="ECO:0007669"/>
    <property type="project" value="TreeGrafter"/>
</dbReference>
<dbReference type="GO" id="GO:0010629">
    <property type="term" value="P:negative regulation of gene expression"/>
    <property type="evidence" value="ECO:0007669"/>
    <property type="project" value="TreeGrafter"/>
</dbReference>
<dbReference type="Pfam" id="PF01661">
    <property type="entry name" value="Macro"/>
    <property type="match status" value="1"/>
</dbReference>
<dbReference type="InterPro" id="IPR002589">
    <property type="entry name" value="Macro_dom"/>
</dbReference>
<proteinExistence type="predicted"/>
<dbReference type="EMBL" id="KB203969">
    <property type="protein sequence ID" value="ESO82244.1"/>
    <property type="molecule type" value="Genomic_DNA"/>
</dbReference>
<dbReference type="GO" id="GO:0003950">
    <property type="term" value="F:NAD+ poly-ADP-ribosyltransferase activity"/>
    <property type="evidence" value="ECO:0007669"/>
    <property type="project" value="TreeGrafter"/>
</dbReference>
<organism evidence="7 8">
    <name type="scientific">Lottia gigantea</name>
    <name type="common">Giant owl limpet</name>
    <dbReference type="NCBI Taxonomy" id="225164"/>
    <lineage>
        <taxon>Eukaryota</taxon>
        <taxon>Metazoa</taxon>
        <taxon>Spiralia</taxon>
        <taxon>Lophotrochozoa</taxon>
        <taxon>Mollusca</taxon>
        <taxon>Gastropoda</taxon>
        <taxon>Patellogastropoda</taxon>
        <taxon>Lottioidea</taxon>
        <taxon>Lottiidae</taxon>
        <taxon>Lottia</taxon>
    </lineage>
</organism>
<dbReference type="KEGG" id="lgi:LOTGIDRAFT_101422"/>
<dbReference type="InterPro" id="IPR052056">
    <property type="entry name" value="Mono-ARTD/PARP"/>
</dbReference>
<sequence length="158" mass="16919">INVIQVDITTLSVDVIVNAANENLLLIGGVAGAIRDKGGSSIQQECDDYVSLIGPVREGDCMMTEAGNLPCRRIIHANGGPRLRGGKSLEKLTEVINRVLDMVETHGLISVAIPANTTGVFGYPLQAATDIIVQSIASYFKRVKRSSITTIYLIDILP</sequence>
<evidence type="ECO:0000313" key="7">
    <source>
        <dbReference type="EMBL" id="ESO82244.1"/>
    </source>
</evidence>
<dbReference type="SUPFAM" id="SSF52949">
    <property type="entry name" value="Macro domain-like"/>
    <property type="match status" value="1"/>
</dbReference>
<keyword evidence="5" id="KW-0539">Nucleus</keyword>
<dbReference type="GO" id="GO:0044389">
    <property type="term" value="F:ubiquitin-like protein ligase binding"/>
    <property type="evidence" value="ECO:0007669"/>
    <property type="project" value="TreeGrafter"/>
</dbReference>
<evidence type="ECO:0000256" key="2">
    <source>
        <dbReference type="ARBA" id="ARBA00022676"/>
    </source>
</evidence>
<dbReference type="RefSeq" id="XP_009067044.1">
    <property type="nucleotide sequence ID" value="XM_009068796.1"/>
</dbReference>
<name>V4B1V5_LOTGI</name>
<gene>
    <name evidence="7" type="ORF">LOTGIDRAFT_101422</name>
</gene>
<dbReference type="InterPro" id="IPR043472">
    <property type="entry name" value="Macro_dom-like"/>
</dbReference>
<dbReference type="CTD" id="20229554"/>
<evidence type="ECO:0000256" key="4">
    <source>
        <dbReference type="ARBA" id="ARBA00023027"/>
    </source>
</evidence>
<evidence type="ECO:0000256" key="3">
    <source>
        <dbReference type="ARBA" id="ARBA00022679"/>
    </source>
</evidence>
<reference evidence="7 8" key="1">
    <citation type="journal article" date="2013" name="Nature">
        <title>Insights into bilaterian evolution from three spiralian genomes.</title>
        <authorList>
            <person name="Simakov O."/>
            <person name="Marletaz F."/>
            <person name="Cho S.J."/>
            <person name="Edsinger-Gonzales E."/>
            <person name="Havlak P."/>
            <person name="Hellsten U."/>
            <person name="Kuo D.H."/>
            <person name="Larsson T."/>
            <person name="Lv J."/>
            <person name="Arendt D."/>
            <person name="Savage R."/>
            <person name="Osoegawa K."/>
            <person name="de Jong P."/>
            <person name="Grimwood J."/>
            <person name="Chapman J.A."/>
            <person name="Shapiro H."/>
            <person name="Aerts A."/>
            <person name="Otillar R.P."/>
            <person name="Terry A.Y."/>
            <person name="Boore J.L."/>
            <person name="Grigoriev I.V."/>
            <person name="Lindberg D.R."/>
            <person name="Seaver E.C."/>
            <person name="Weisblat D.A."/>
            <person name="Putnam N.H."/>
            <person name="Rokhsar D.S."/>
        </authorList>
    </citation>
    <scope>NUCLEOTIDE SEQUENCE [LARGE SCALE GENOMIC DNA]</scope>
</reference>
<keyword evidence="3" id="KW-0808">Transferase</keyword>
<keyword evidence="2" id="KW-0328">Glycosyltransferase</keyword>
<dbReference type="OMA" id="EYICNAA"/>
<dbReference type="AlphaFoldDB" id="V4B1V5"/>
<dbReference type="GeneID" id="20229554"/>
<keyword evidence="4" id="KW-0520">NAD</keyword>
<comment type="subcellular location">
    <subcellularLocation>
        <location evidence="1">Nucleus</location>
    </subcellularLocation>
</comment>
<keyword evidence="8" id="KW-1185">Reference proteome</keyword>
<dbReference type="Proteomes" id="UP000030746">
    <property type="component" value="Unassembled WGS sequence"/>
</dbReference>
<dbReference type="Gene3D" id="3.40.220.10">
    <property type="entry name" value="Leucine Aminopeptidase, subunit E, domain 1"/>
    <property type="match status" value="1"/>
</dbReference>
<protein>
    <recommendedName>
        <fullName evidence="6">Macro domain-containing protein</fullName>
    </recommendedName>
</protein>
<evidence type="ECO:0000259" key="6">
    <source>
        <dbReference type="PROSITE" id="PS51154"/>
    </source>
</evidence>
<dbReference type="SMART" id="SM00506">
    <property type="entry name" value="A1pp"/>
    <property type="match status" value="1"/>
</dbReference>
<dbReference type="PROSITE" id="PS51154">
    <property type="entry name" value="MACRO"/>
    <property type="match status" value="1"/>
</dbReference>
<dbReference type="GO" id="GO:0060335">
    <property type="term" value="P:positive regulation of type II interferon-mediated signaling pathway"/>
    <property type="evidence" value="ECO:0007669"/>
    <property type="project" value="TreeGrafter"/>
</dbReference>
<evidence type="ECO:0000256" key="1">
    <source>
        <dbReference type="ARBA" id="ARBA00004123"/>
    </source>
</evidence>
<dbReference type="GO" id="GO:0005737">
    <property type="term" value="C:cytoplasm"/>
    <property type="evidence" value="ECO:0007669"/>
    <property type="project" value="TreeGrafter"/>
</dbReference>
<evidence type="ECO:0000313" key="8">
    <source>
        <dbReference type="Proteomes" id="UP000030746"/>
    </source>
</evidence>
<dbReference type="GO" id="GO:1990404">
    <property type="term" value="F:NAD+-protein mono-ADP-ribosyltransferase activity"/>
    <property type="evidence" value="ECO:0007669"/>
    <property type="project" value="TreeGrafter"/>
</dbReference>
<dbReference type="GO" id="GO:0070212">
    <property type="term" value="P:protein poly-ADP-ribosylation"/>
    <property type="evidence" value="ECO:0007669"/>
    <property type="project" value="TreeGrafter"/>
</dbReference>
<dbReference type="HOGENOM" id="CLU_046550_7_0_1"/>
<feature type="non-terminal residue" evidence="7">
    <location>
        <position position="158"/>
    </location>
</feature>
<dbReference type="GO" id="GO:0005634">
    <property type="term" value="C:nucleus"/>
    <property type="evidence" value="ECO:0007669"/>
    <property type="project" value="UniProtKB-SubCell"/>
</dbReference>
<dbReference type="CDD" id="cd02907">
    <property type="entry name" value="Macro_Af1521_BAL-like"/>
    <property type="match status" value="1"/>
</dbReference>